<dbReference type="eggNOG" id="ENOG50308GU">
    <property type="taxonomic scope" value="Bacteria"/>
</dbReference>
<keyword evidence="2" id="KW-1185">Reference proteome</keyword>
<accession>A0A086PBQ6</accession>
<sequence>MAEGTKAGGIGRFLKGAGSLVAMTAAAHFAVTGVADANVASEMNSFFSEAGGAANVTGPSTFQGQSAGYYSLGNVWTRFPQKSVSPFNLQLPSARAGCGGIDLFAGSFSFINASEIVAMLKATANNALGFAFKLAIDSVSPEIGKVMDEFSQKAQLLNQMNISSCETAQALVGGIWPTMDTTRATICEAVGNAQGVFSDWAASRQGCNNGGSRDSTIAGNSDAAMKDQLVGENHNYTWEALKKSAKFGAFDQDFSEYVMTLVGTIVTRPSADSSVGGKVVMFGPAEEAVVTALLDGTDNAPAVKVLKCNDSDCYDVGETRLSVPASSALRPRIRRMISDMSIKARTNGTLTAAEKQLLNMATIPLYKVLTVQAFAHNALTDGEIEALSEIVAVDILNAMLDNMLDRVEQSKVHYQTADQATAEQWKAQIAATRQKFGQREVKLNNKLQLTYQVINRSVFLESTLQNTMSPGMAAALNFSRGLSAQGVR</sequence>
<dbReference type="EMBL" id="JFZA02000010">
    <property type="protein sequence ID" value="KFG90824.1"/>
    <property type="molecule type" value="Genomic_DNA"/>
</dbReference>
<protein>
    <submittedName>
        <fullName evidence="1">Conjugal transfer protein TraH</fullName>
    </submittedName>
</protein>
<comment type="caution">
    <text evidence="1">The sequence shown here is derived from an EMBL/GenBank/DDBJ whole genome shotgun (WGS) entry which is preliminary data.</text>
</comment>
<name>A0A086PBQ6_SPHHM</name>
<evidence type="ECO:0000313" key="1">
    <source>
        <dbReference type="EMBL" id="KFG90824.1"/>
    </source>
</evidence>
<proteinExistence type="predicted"/>
<dbReference type="STRING" id="76947.GCA_002080435_03992"/>
<reference evidence="1" key="1">
    <citation type="submission" date="2014-08" db="EMBL/GenBank/DDBJ databases">
        <title>Draft genome sequences of Sphingobium herbicidovorans.</title>
        <authorList>
            <person name="Gan H.M."/>
            <person name="Gan H.Y."/>
            <person name="Savka M.A."/>
        </authorList>
    </citation>
    <scope>NUCLEOTIDE SEQUENCE [LARGE SCALE GENOMIC DNA]</scope>
    <source>
        <strain evidence="1">NBRC 16415</strain>
    </source>
</reference>
<dbReference type="AlphaFoldDB" id="A0A086PBQ6"/>
<dbReference type="PATRIC" id="fig|1219045.3.peg.1387"/>
<organism evidence="1 2">
    <name type="scientific">Sphingobium herbicidovorans (strain ATCC 700291 / DSM 11019 / CCUG 56400 / KCTC 2939 / LMG 18315 / NBRC 16415 / MH)</name>
    <name type="common">Sphingomonas herbicidovorans</name>
    <dbReference type="NCBI Taxonomy" id="1219045"/>
    <lineage>
        <taxon>Bacteria</taxon>
        <taxon>Pseudomonadati</taxon>
        <taxon>Pseudomonadota</taxon>
        <taxon>Alphaproteobacteria</taxon>
        <taxon>Sphingomonadales</taxon>
        <taxon>Sphingomonadaceae</taxon>
        <taxon>Sphingobium</taxon>
    </lineage>
</organism>
<dbReference type="Pfam" id="PF06122">
    <property type="entry name" value="TraH"/>
    <property type="match status" value="1"/>
</dbReference>
<evidence type="ECO:0000313" key="2">
    <source>
        <dbReference type="Proteomes" id="UP000024284"/>
    </source>
</evidence>
<dbReference type="Proteomes" id="UP000024284">
    <property type="component" value="Unassembled WGS sequence"/>
</dbReference>
<gene>
    <name evidence="1" type="ORF">BV98_001355</name>
</gene>
<dbReference type="InterPro" id="IPR010927">
    <property type="entry name" value="T4SS_TraH"/>
</dbReference>